<keyword evidence="5" id="KW-0410">Iron transport</keyword>
<dbReference type="InterPro" id="IPR010105">
    <property type="entry name" value="TonB_sidphr_rcpt"/>
</dbReference>
<evidence type="ECO:0000256" key="8">
    <source>
        <dbReference type="ARBA" id="ARBA00023004"/>
    </source>
</evidence>
<keyword evidence="12 18" id="KW-0675">Receptor</keyword>
<dbReference type="SUPFAM" id="SSF56935">
    <property type="entry name" value="Porins"/>
    <property type="match status" value="1"/>
</dbReference>
<evidence type="ECO:0000256" key="13">
    <source>
        <dbReference type="ARBA" id="ARBA00023237"/>
    </source>
</evidence>
<dbReference type="NCBIfam" id="TIGR01783">
    <property type="entry name" value="TonB-siderophor"/>
    <property type="match status" value="1"/>
</dbReference>
<dbReference type="Pfam" id="PF00593">
    <property type="entry name" value="TonB_dep_Rec_b-barrel"/>
    <property type="match status" value="1"/>
</dbReference>
<keyword evidence="9" id="KW-0406">Ion transport</keyword>
<dbReference type="PANTHER" id="PTHR32552:SF82">
    <property type="entry name" value="FCUA PROTEIN"/>
    <property type="match status" value="1"/>
</dbReference>
<evidence type="ECO:0000313" key="18">
    <source>
        <dbReference type="EMBL" id="MBO1329067.1"/>
    </source>
</evidence>
<keyword evidence="7" id="KW-0732">Signal</keyword>
<dbReference type="InterPro" id="IPR037066">
    <property type="entry name" value="Plug_dom_sf"/>
</dbReference>
<dbReference type="InterPro" id="IPR012910">
    <property type="entry name" value="Plug_dom"/>
</dbReference>
<dbReference type="Gene3D" id="2.170.130.10">
    <property type="entry name" value="TonB-dependent receptor, plug domain"/>
    <property type="match status" value="1"/>
</dbReference>
<keyword evidence="10 16" id="KW-0798">TonB box</keyword>
<gene>
    <name evidence="18" type="ORF">J2D75_11355</name>
</gene>
<protein>
    <submittedName>
        <fullName evidence="18">TonB-dependent receptor</fullName>
    </submittedName>
</protein>
<sequence>MVVTKATRRMVRHLALTATAGLSVVGFDRASAQSQAEHNIEFHLAAGDLDHALTQAADQSGMHIFFPSAAVAGKKTPGLSGRLTLSQVMGQLLEGRGLTWRLQDARTIIVSLANNSATIMLGPVRVAGTMSEARSPSTAVLGNLSTTYPGGQVARGGQLGMLGNHDVMDTPFNQTSYTAKFIQDRQIRNIRDALKDDPSVRGSWGTGSAGQEQFQVRGFNVGNGSTSYGGMYGMLSSTSIMSELAERVEVLRGPSALLNGMSPDGAIGGAVNVVPKRAHDTPITEVGTDYTSDLQFGGHADVGRRFGRQKQLGVRLNGVIRSGPTAIEHNALKTALTSASVDLRLRHVRLATDFGYQHREITGVIPYLALASGVPVPDASHVRRNIDDSWSYLKTEDIFGVFRGEADLFRNVTAYGSVGVHQTHFEGIYPASITVSDRQGNGSTSLPIVNTADYRTITADLGMRADLKTGPVRQVLAFSANRLDQTTNQSYAYAASRSVVNIYNETSIPAPTLSVPHHLPKASGSTLSSLAFADTLSALEKRIQITAGLRVQRVQSTNYNTTTGIVTSSYDRTAISPAVMAVFKPLKNVSVYGNWIQGIQQGTTVGSTYANAGEVFAPYKSTQYEVGIKADIKKFIVTFDVFQITQPSTVYNLTSNVMSLNGQQRNRGLELNIAGEIVHGLRTVGGLMLIDPVLKKTQGGLYDGQRAPNVSPVNFNMGLDYSLPLVKELAVTADVIYTSSQYIENPAPRRSIPGWTRLDVGVRYAIRNPASEKGKITLYLNVDNVAGARYWNSGGYNNLTLSAPRTFRIAAMANF</sequence>
<name>A0ABS3LNW0_9PROT</name>
<evidence type="ECO:0000256" key="5">
    <source>
        <dbReference type="ARBA" id="ARBA00022496"/>
    </source>
</evidence>
<keyword evidence="19" id="KW-1185">Reference proteome</keyword>
<proteinExistence type="inferred from homology"/>
<dbReference type="PROSITE" id="PS52016">
    <property type="entry name" value="TONB_DEPENDENT_REC_3"/>
    <property type="match status" value="1"/>
</dbReference>
<keyword evidence="4 14" id="KW-1134">Transmembrane beta strand</keyword>
<comment type="caution">
    <text evidence="18">The sequence shown here is derived from an EMBL/GenBank/DDBJ whole genome shotgun (WGS) entry which is preliminary data.</text>
</comment>
<evidence type="ECO:0000259" key="17">
    <source>
        <dbReference type="SMART" id="SM00965"/>
    </source>
</evidence>
<dbReference type="InterPro" id="IPR000531">
    <property type="entry name" value="Beta-barrel_TonB"/>
</dbReference>
<accession>A0ABS3LNW0</accession>
<evidence type="ECO:0000256" key="12">
    <source>
        <dbReference type="ARBA" id="ARBA00023170"/>
    </source>
</evidence>
<evidence type="ECO:0000256" key="9">
    <source>
        <dbReference type="ARBA" id="ARBA00023065"/>
    </source>
</evidence>
<evidence type="ECO:0000256" key="16">
    <source>
        <dbReference type="RuleBase" id="RU003357"/>
    </source>
</evidence>
<evidence type="ECO:0000256" key="7">
    <source>
        <dbReference type="ARBA" id="ARBA00022729"/>
    </source>
</evidence>
<dbReference type="SMART" id="SM00965">
    <property type="entry name" value="STN"/>
    <property type="match status" value="1"/>
</dbReference>
<dbReference type="InterPro" id="IPR036942">
    <property type="entry name" value="Beta-barrel_TonB_sf"/>
</dbReference>
<dbReference type="InterPro" id="IPR039426">
    <property type="entry name" value="TonB-dep_rcpt-like"/>
</dbReference>
<dbReference type="Pfam" id="PF07660">
    <property type="entry name" value="STN"/>
    <property type="match status" value="1"/>
</dbReference>
<keyword evidence="6 14" id="KW-0812">Transmembrane</keyword>
<keyword evidence="8" id="KW-0408">Iron</keyword>
<evidence type="ECO:0000256" key="2">
    <source>
        <dbReference type="ARBA" id="ARBA00009810"/>
    </source>
</evidence>
<dbReference type="Proteomes" id="UP000664399">
    <property type="component" value="Unassembled WGS sequence"/>
</dbReference>
<evidence type="ECO:0000256" key="10">
    <source>
        <dbReference type="ARBA" id="ARBA00023077"/>
    </source>
</evidence>
<comment type="subcellular location">
    <subcellularLocation>
        <location evidence="1 14">Cell outer membrane</location>
        <topology evidence="1 14">Multi-pass membrane protein</topology>
    </subcellularLocation>
</comment>
<evidence type="ECO:0000256" key="15">
    <source>
        <dbReference type="PROSITE-ProRule" id="PRU10144"/>
    </source>
</evidence>
<dbReference type="Pfam" id="PF07715">
    <property type="entry name" value="Plug"/>
    <property type="match status" value="1"/>
</dbReference>
<keyword evidence="13 14" id="KW-0998">Cell outer membrane</keyword>
<organism evidence="18 19">
    <name type="scientific">Acetobacter suratthaniensis</name>
    <dbReference type="NCBI Taxonomy" id="1502841"/>
    <lineage>
        <taxon>Bacteria</taxon>
        <taxon>Pseudomonadati</taxon>
        <taxon>Pseudomonadota</taxon>
        <taxon>Alphaproteobacteria</taxon>
        <taxon>Acetobacterales</taxon>
        <taxon>Acetobacteraceae</taxon>
        <taxon>Acetobacter</taxon>
    </lineage>
</organism>
<feature type="short sequence motif" description="TonB C-terminal box" evidence="15">
    <location>
        <begin position="798"/>
        <end position="815"/>
    </location>
</feature>
<evidence type="ECO:0000256" key="6">
    <source>
        <dbReference type="ARBA" id="ARBA00022692"/>
    </source>
</evidence>
<feature type="domain" description="Secretin/TonB short N-terminal" evidence="17">
    <location>
        <begin position="62"/>
        <end position="113"/>
    </location>
</feature>
<dbReference type="PROSITE" id="PS01156">
    <property type="entry name" value="TONB_DEPENDENT_REC_2"/>
    <property type="match status" value="1"/>
</dbReference>
<dbReference type="EMBL" id="JAFVMG010000013">
    <property type="protein sequence ID" value="MBO1329067.1"/>
    <property type="molecule type" value="Genomic_DNA"/>
</dbReference>
<keyword evidence="11 14" id="KW-0472">Membrane</keyword>
<evidence type="ECO:0000313" key="19">
    <source>
        <dbReference type="Proteomes" id="UP000664399"/>
    </source>
</evidence>
<dbReference type="Gene3D" id="2.40.170.20">
    <property type="entry name" value="TonB-dependent receptor, beta-barrel domain"/>
    <property type="match status" value="1"/>
</dbReference>
<evidence type="ECO:0000256" key="11">
    <source>
        <dbReference type="ARBA" id="ARBA00023136"/>
    </source>
</evidence>
<evidence type="ECO:0000256" key="14">
    <source>
        <dbReference type="PROSITE-ProRule" id="PRU01360"/>
    </source>
</evidence>
<reference evidence="18 19" key="1">
    <citation type="submission" date="2021-03" db="EMBL/GenBank/DDBJ databases">
        <title>The complete genome sequence of Acetobacter suratthaniensis TBRC 1719.</title>
        <authorList>
            <person name="Charoenyingcharoen P."/>
            <person name="Yukphan P."/>
        </authorList>
    </citation>
    <scope>NUCLEOTIDE SEQUENCE [LARGE SCALE GENOMIC DNA]</scope>
    <source>
        <strain evidence="18 19">TBRC 1719</strain>
    </source>
</reference>
<keyword evidence="3 14" id="KW-0813">Transport</keyword>
<evidence type="ECO:0000256" key="4">
    <source>
        <dbReference type="ARBA" id="ARBA00022452"/>
    </source>
</evidence>
<dbReference type="PANTHER" id="PTHR32552">
    <property type="entry name" value="FERRICHROME IRON RECEPTOR-RELATED"/>
    <property type="match status" value="1"/>
</dbReference>
<dbReference type="InterPro" id="IPR010917">
    <property type="entry name" value="TonB_rcpt_CS"/>
</dbReference>
<dbReference type="Gene3D" id="3.55.50.30">
    <property type="match status" value="1"/>
</dbReference>
<dbReference type="InterPro" id="IPR011662">
    <property type="entry name" value="Secretin/TonB_short_N"/>
</dbReference>
<dbReference type="CDD" id="cd01347">
    <property type="entry name" value="ligand_gated_channel"/>
    <property type="match status" value="1"/>
</dbReference>
<evidence type="ECO:0000256" key="1">
    <source>
        <dbReference type="ARBA" id="ARBA00004571"/>
    </source>
</evidence>
<evidence type="ECO:0000256" key="3">
    <source>
        <dbReference type="ARBA" id="ARBA00022448"/>
    </source>
</evidence>
<comment type="similarity">
    <text evidence="2 14 16">Belongs to the TonB-dependent receptor family.</text>
</comment>